<accession>A0A9P8PVZ3</accession>
<feature type="transmembrane region" description="Helical" evidence="1">
    <location>
        <begin position="334"/>
        <end position="353"/>
    </location>
</feature>
<keyword evidence="1" id="KW-1133">Transmembrane helix</keyword>
<evidence type="ECO:0000313" key="3">
    <source>
        <dbReference type="Proteomes" id="UP000769528"/>
    </source>
</evidence>
<keyword evidence="1" id="KW-0812">Transmembrane</keyword>
<name>A0A9P8PVZ3_9ASCO</name>
<sequence>MVSNIRNFDDGNTIIVDRNEISGENKISIKPPLFNDYTSEGFFKYLSALSPCKSETNSKITAQIHIINNLKRFQDLIEFLKMKKEIFDGEKLSNSKTNEIYAKFLSKGSFGELNPKIWGYRCYFSPIDCELSLSERILRILPTYWSIFFFFYTVNIYLVIDIDIYGSTQNLNTFQFLCFERDIILYINGQDFSKPILSNFMKELDIYKYGPLNVEEAAFLLLKSFIDFLKKSMIDQVSKIEKDNWNFIPRDILELKFLKTTQYVSILVSENPNSLSGVIESLNTSSTEKEEGLLFKIHSTLKFTILDWKEHSIKFTSLLRKFQTFNKSVKSFELTAELIISQIMLTVSFYYLIKPFQFDYFDRLDYGGCYHLVMLFDRMIKARYLKNLILGNSPFFNHYVFNRNKFPWVILGFVIIMYPIMKYVPDSILIFTISWLFGLEHMDSMAIIFVIRQYLGFESNI</sequence>
<proteinExistence type="predicted"/>
<evidence type="ECO:0000313" key="2">
    <source>
        <dbReference type="EMBL" id="KAH3679331.1"/>
    </source>
</evidence>
<comment type="caution">
    <text evidence="2">The sequence shown here is derived from an EMBL/GenBank/DDBJ whole genome shotgun (WGS) entry which is preliminary data.</text>
</comment>
<protein>
    <submittedName>
        <fullName evidence="2">Uncharacterized protein</fullName>
    </submittedName>
</protein>
<keyword evidence="3" id="KW-1185">Reference proteome</keyword>
<dbReference type="EMBL" id="JAEUBF010000322">
    <property type="protein sequence ID" value="KAH3679331.1"/>
    <property type="molecule type" value="Genomic_DNA"/>
</dbReference>
<feature type="transmembrane region" description="Helical" evidence="1">
    <location>
        <begin position="143"/>
        <end position="160"/>
    </location>
</feature>
<keyword evidence="1" id="KW-0472">Membrane</keyword>
<dbReference type="Proteomes" id="UP000769528">
    <property type="component" value="Unassembled WGS sequence"/>
</dbReference>
<reference evidence="2" key="2">
    <citation type="submission" date="2021-01" db="EMBL/GenBank/DDBJ databases">
        <authorList>
            <person name="Schikora-Tamarit M.A."/>
        </authorList>
    </citation>
    <scope>NUCLEOTIDE SEQUENCE</scope>
    <source>
        <strain evidence="2">CBS6341</strain>
    </source>
</reference>
<dbReference type="AlphaFoldDB" id="A0A9P8PVZ3"/>
<evidence type="ECO:0000256" key="1">
    <source>
        <dbReference type="SAM" id="Phobius"/>
    </source>
</evidence>
<reference evidence="2" key="1">
    <citation type="journal article" date="2021" name="Open Biol.">
        <title>Shared evolutionary footprints suggest mitochondrial oxidative damage underlies multiple complex I losses in fungi.</title>
        <authorList>
            <person name="Schikora-Tamarit M.A."/>
            <person name="Marcet-Houben M."/>
            <person name="Nosek J."/>
            <person name="Gabaldon T."/>
        </authorList>
    </citation>
    <scope>NUCLEOTIDE SEQUENCE</scope>
    <source>
        <strain evidence="2">CBS6341</strain>
    </source>
</reference>
<gene>
    <name evidence="2" type="ORF">WICMUC_001071</name>
</gene>
<feature type="transmembrane region" description="Helical" evidence="1">
    <location>
        <begin position="405"/>
        <end position="421"/>
    </location>
</feature>
<organism evidence="2 3">
    <name type="scientific">Wickerhamomyces mucosus</name>
    <dbReference type="NCBI Taxonomy" id="1378264"/>
    <lineage>
        <taxon>Eukaryota</taxon>
        <taxon>Fungi</taxon>
        <taxon>Dikarya</taxon>
        <taxon>Ascomycota</taxon>
        <taxon>Saccharomycotina</taxon>
        <taxon>Saccharomycetes</taxon>
        <taxon>Phaffomycetales</taxon>
        <taxon>Wickerhamomycetaceae</taxon>
        <taxon>Wickerhamomyces</taxon>
    </lineage>
</organism>